<evidence type="ECO:0000313" key="2">
    <source>
        <dbReference type="EMBL" id="GHH82667.1"/>
    </source>
</evidence>
<sequence length="486" mass="48228">MALRKDTEAAPRPDERPAPQGRHSRPKPFGGRLRLPTLRFSGAAMAMSTVVGLSIATTWLLNEQQAVGRRAGFATVGATPPPAPGTDGDSRAGSDAGHSPAAKAEPSVRAIGPGTGTPGSRNAERTTPPPLGSPAPAPAPTASVTPSATTAAPSAPAPVPPPSTGPEGLRPPGGLTEAECLLQSSASPGPAGPQFGPPGIGSRPFGPPLVQSPPAVAQSGVTQSAVTEPAAPQSVPQQFSARPGAALPAPGRPAGPGTPPATAPAQGAARPHAAHPRPAHPYPPGRNPADGFPVGPHAAGQYPTGQQPTGQYPTGQYPAGQHTAGQYPAGQEAPDLALAGAASVRSLGQDGTRHLLGLTVTEPLTALQAEFRLGPAEVVHGTTAWTDLAGAVMTTSQEQGARVYRFASPVGADVPPGEYTFGVRGVHPSAGPGKAPAETWTASAFGILDPRAVAAIGAFEAVPATGPVVPGTTAAPAARPALTPGR</sequence>
<organism evidence="2 3">
    <name type="scientific">Kitasatospora indigofera</name>
    <dbReference type="NCBI Taxonomy" id="67307"/>
    <lineage>
        <taxon>Bacteria</taxon>
        <taxon>Bacillati</taxon>
        <taxon>Actinomycetota</taxon>
        <taxon>Actinomycetes</taxon>
        <taxon>Kitasatosporales</taxon>
        <taxon>Streptomycetaceae</taxon>
        <taxon>Kitasatospora</taxon>
    </lineage>
</organism>
<feature type="compositionally biased region" description="Pro residues" evidence="1">
    <location>
        <begin position="155"/>
        <end position="164"/>
    </location>
</feature>
<dbReference type="AlphaFoldDB" id="A0A919GDL1"/>
<feature type="compositionally biased region" description="Low complexity" evidence="1">
    <location>
        <begin position="300"/>
        <end position="318"/>
    </location>
</feature>
<protein>
    <submittedName>
        <fullName evidence="2">Uncharacterized protein</fullName>
    </submittedName>
</protein>
<reference evidence="2" key="1">
    <citation type="journal article" date="2014" name="Int. J. Syst. Evol. Microbiol.">
        <title>Complete genome sequence of Corynebacterium casei LMG S-19264T (=DSM 44701T), isolated from a smear-ripened cheese.</title>
        <authorList>
            <consortium name="US DOE Joint Genome Institute (JGI-PGF)"/>
            <person name="Walter F."/>
            <person name="Albersmeier A."/>
            <person name="Kalinowski J."/>
            <person name="Ruckert C."/>
        </authorList>
    </citation>
    <scope>NUCLEOTIDE SEQUENCE</scope>
    <source>
        <strain evidence="2">JCM 4646</strain>
    </source>
</reference>
<keyword evidence="3" id="KW-1185">Reference proteome</keyword>
<feature type="compositionally biased region" description="Pro residues" evidence="1">
    <location>
        <begin position="250"/>
        <end position="262"/>
    </location>
</feature>
<name>A0A919GDL1_9ACTN</name>
<feature type="compositionally biased region" description="Pro residues" evidence="1">
    <location>
        <begin position="127"/>
        <end position="139"/>
    </location>
</feature>
<dbReference type="RefSeq" id="WP_190214778.1">
    <property type="nucleotide sequence ID" value="NZ_BNBO01000060.1"/>
</dbReference>
<dbReference type="Proteomes" id="UP000617734">
    <property type="component" value="Unassembled WGS sequence"/>
</dbReference>
<gene>
    <name evidence="2" type="ORF">GCM10018781_68080</name>
</gene>
<dbReference type="EMBL" id="BNBO01000060">
    <property type="protein sequence ID" value="GHH82667.1"/>
    <property type="molecule type" value="Genomic_DNA"/>
</dbReference>
<feature type="region of interest" description="Disordered" evidence="1">
    <location>
        <begin position="74"/>
        <end position="329"/>
    </location>
</feature>
<reference evidence="2" key="2">
    <citation type="submission" date="2020-09" db="EMBL/GenBank/DDBJ databases">
        <authorList>
            <person name="Sun Q."/>
            <person name="Ohkuma M."/>
        </authorList>
    </citation>
    <scope>NUCLEOTIDE SEQUENCE</scope>
    <source>
        <strain evidence="2">JCM 4646</strain>
    </source>
</reference>
<accession>A0A919GDL1</accession>
<feature type="region of interest" description="Disordered" evidence="1">
    <location>
        <begin position="1"/>
        <end position="33"/>
    </location>
</feature>
<dbReference type="GeneID" id="95357075"/>
<feature type="compositionally biased region" description="Basic and acidic residues" evidence="1">
    <location>
        <begin position="1"/>
        <end position="17"/>
    </location>
</feature>
<feature type="compositionally biased region" description="Low complexity" evidence="1">
    <location>
        <begin position="140"/>
        <end position="154"/>
    </location>
</feature>
<proteinExistence type="predicted"/>
<evidence type="ECO:0000313" key="3">
    <source>
        <dbReference type="Proteomes" id="UP000617734"/>
    </source>
</evidence>
<evidence type="ECO:0000256" key="1">
    <source>
        <dbReference type="SAM" id="MobiDB-lite"/>
    </source>
</evidence>
<comment type="caution">
    <text evidence="2">The sequence shown here is derived from an EMBL/GenBank/DDBJ whole genome shotgun (WGS) entry which is preliminary data.</text>
</comment>